<dbReference type="PANTHER" id="PTHR43677">
    <property type="entry name" value="SHORT-CHAIN DEHYDROGENASE/REDUCTASE"/>
    <property type="match status" value="1"/>
</dbReference>
<dbReference type="InterPro" id="IPR051397">
    <property type="entry name" value="Zn-ADH-like_protein"/>
</dbReference>
<dbReference type="Gene3D" id="3.40.50.720">
    <property type="entry name" value="NAD(P)-binding Rossmann-like Domain"/>
    <property type="match status" value="1"/>
</dbReference>
<dbReference type="EC" id="1.3.1.103" evidence="2"/>
<dbReference type="Gene3D" id="3.90.180.10">
    <property type="entry name" value="Medium-chain alcohol dehydrogenases, catalytic domain"/>
    <property type="match status" value="1"/>
</dbReference>
<dbReference type="Proteomes" id="UP001162834">
    <property type="component" value="Chromosome"/>
</dbReference>
<evidence type="ECO:0000313" key="2">
    <source>
        <dbReference type="EMBL" id="UGS34129.1"/>
    </source>
</evidence>
<accession>A0A9E6XTC7</accession>
<reference evidence="2" key="1">
    <citation type="journal article" date="2022" name="Int. J. Syst. Evol. Microbiol.">
        <title>Pseudomonas aegrilactucae sp. nov. and Pseudomonas morbosilactucae sp. nov., pathogens causing bacterial rot of lettuce in Japan.</title>
        <authorList>
            <person name="Sawada H."/>
            <person name="Fujikawa T."/>
            <person name="Satou M."/>
        </authorList>
    </citation>
    <scope>NUCLEOTIDE SEQUENCE</scope>
    <source>
        <strain evidence="2">0166_1</strain>
    </source>
</reference>
<keyword evidence="3" id="KW-1185">Reference proteome</keyword>
<dbReference type="RefSeq" id="WP_259313819.1">
    <property type="nucleotide sequence ID" value="NZ_CP087164.1"/>
</dbReference>
<dbReference type="PANTHER" id="PTHR43677:SF4">
    <property type="entry name" value="QUINONE OXIDOREDUCTASE-LIKE PROTEIN 2"/>
    <property type="match status" value="1"/>
</dbReference>
<dbReference type="SUPFAM" id="SSF51735">
    <property type="entry name" value="NAD(P)-binding Rossmann-fold domains"/>
    <property type="match status" value="1"/>
</dbReference>
<dbReference type="InterPro" id="IPR020843">
    <property type="entry name" value="ER"/>
</dbReference>
<dbReference type="InterPro" id="IPR013149">
    <property type="entry name" value="ADH-like_C"/>
</dbReference>
<dbReference type="SUPFAM" id="SSF50129">
    <property type="entry name" value="GroES-like"/>
    <property type="match status" value="1"/>
</dbReference>
<dbReference type="KEGG" id="sbae:DSM104329_00501"/>
<organism evidence="2 3">
    <name type="scientific">Capillimicrobium parvum</name>
    <dbReference type="NCBI Taxonomy" id="2884022"/>
    <lineage>
        <taxon>Bacteria</taxon>
        <taxon>Bacillati</taxon>
        <taxon>Actinomycetota</taxon>
        <taxon>Thermoleophilia</taxon>
        <taxon>Solirubrobacterales</taxon>
        <taxon>Capillimicrobiaceae</taxon>
        <taxon>Capillimicrobium</taxon>
    </lineage>
</organism>
<sequence>MRAIQIQEFGGPEVLELVELATPEPAAHEVRIRVSLAGMNFADTHQRENVYLARQELPLVPGGEVAGVREDTGERVVALTGTGGYAEYATAPGSLTFPIPGDVEDGTALALLIQGLTAWHLYRTAGRVAGGESVVVHSAAGGVGSLAVQLGKAMGAGRVIATASSQDKRALALELGADVAVDGAPDGLAERLVEANLGEPVDVVFDMAGGRVFDESLAALAPFGRIVAYGIASREVNEIRTSRLMRTSRTVAGFWFTHLLERPALLDEALADLFARVAAGELRVVVGGVYGLSEVARAQVDLQERRTTGKLLLDPMR</sequence>
<evidence type="ECO:0000313" key="3">
    <source>
        <dbReference type="Proteomes" id="UP001162834"/>
    </source>
</evidence>
<keyword evidence="2" id="KW-0560">Oxidoreductase</keyword>
<protein>
    <submittedName>
        <fullName evidence="2">2-haloacrylate reductase</fullName>
        <ecNumber evidence="2">1.3.1.103</ecNumber>
    </submittedName>
</protein>
<name>A0A9E6XTC7_9ACTN</name>
<dbReference type="Pfam" id="PF00107">
    <property type="entry name" value="ADH_zinc_N"/>
    <property type="match status" value="1"/>
</dbReference>
<dbReference type="Pfam" id="PF08240">
    <property type="entry name" value="ADH_N"/>
    <property type="match status" value="1"/>
</dbReference>
<evidence type="ECO:0000259" key="1">
    <source>
        <dbReference type="SMART" id="SM00829"/>
    </source>
</evidence>
<dbReference type="InterPro" id="IPR036291">
    <property type="entry name" value="NAD(P)-bd_dom_sf"/>
</dbReference>
<gene>
    <name evidence="2" type="ORF">DSM104329_00501</name>
</gene>
<dbReference type="InterPro" id="IPR011032">
    <property type="entry name" value="GroES-like_sf"/>
</dbReference>
<dbReference type="GO" id="GO:0102523">
    <property type="term" value="F:2-chloroacrylate reductase activity"/>
    <property type="evidence" value="ECO:0007669"/>
    <property type="project" value="UniProtKB-EC"/>
</dbReference>
<dbReference type="SMART" id="SM00829">
    <property type="entry name" value="PKS_ER"/>
    <property type="match status" value="1"/>
</dbReference>
<dbReference type="EMBL" id="CP087164">
    <property type="protein sequence ID" value="UGS34129.1"/>
    <property type="molecule type" value="Genomic_DNA"/>
</dbReference>
<proteinExistence type="predicted"/>
<dbReference type="AlphaFoldDB" id="A0A9E6XTC7"/>
<feature type="domain" description="Enoyl reductase (ER)" evidence="1">
    <location>
        <begin position="10"/>
        <end position="313"/>
    </location>
</feature>
<dbReference type="InterPro" id="IPR013154">
    <property type="entry name" value="ADH-like_N"/>
</dbReference>